<feature type="compositionally biased region" description="Low complexity" evidence="1">
    <location>
        <begin position="72"/>
        <end position="87"/>
    </location>
</feature>
<keyword evidence="3" id="KW-0645">Protease</keyword>
<dbReference type="EMBL" id="NBIV01000183">
    <property type="protein sequence ID" value="PXF41944.1"/>
    <property type="molecule type" value="Genomic_DNA"/>
</dbReference>
<dbReference type="GO" id="GO:0005759">
    <property type="term" value="C:mitochondrial matrix"/>
    <property type="evidence" value="ECO:0007669"/>
    <property type="project" value="TreeGrafter"/>
</dbReference>
<dbReference type="Proteomes" id="UP000247409">
    <property type="component" value="Unassembled WGS sequence"/>
</dbReference>
<protein>
    <submittedName>
        <fullName evidence="3">Lon protease</fullName>
    </submittedName>
</protein>
<evidence type="ECO:0000313" key="3">
    <source>
        <dbReference type="EMBL" id="PXF41944.1"/>
    </source>
</evidence>
<dbReference type="PROSITE" id="PS51787">
    <property type="entry name" value="LON_N"/>
    <property type="match status" value="1"/>
</dbReference>
<dbReference type="PANTHER" id="PTHR43718">
    <property type="entry name" value="LON PROTEASE"/>
    <property type="match status" value="1"/>
</dbReference>
<keyword evidence="4" id="KW-1185">Reference proteome</keyword>
<dbReference type="InterPro" id="IPR015947">
    <property type="entry name" value="PUA-like_sf"/>
</dbReference>
<dbReference type="InterPro" id="IPR027065">
    <property type="entry name" value="Lon_Prtase"/>
</dbReference>
<feature type="region of interest" description="Disordered" evidence="1">
    <location>
        <begin position="37"/>
        <end position="95"/>
    </location>
</feature>
<dbReference type="PANTHER" id="PTHR43718:SF2">
    <property type="entry name" value="LON PROTEASE HOMOLOG, MITOCHONDRIAL"/>
    <property type="match status" value="1"/>
</dbReference>
<dbReference type="GO" id="GO:0003697">
    <property type="term" value="F:single-stranded DNA binding"/>
    <property type="evidence" value="ECO:0007669"/>
    <property type="project" value="TreeGrafter"/>
</dbReference>
<comment type="caution">
    <text evidence="3">The sequence shown here is derived from an EMBL/GenBank/DDBJ whole genome shotgun (WGS) entry which is preliminary data.</text>
</comment>
<dbReference type="GO" id="GO:0006515">
    <property type="term" value="P:protein quality control for misfolded or incompletely synthesized proteins"/>
    <property type="evidence" value="ECO:0007669"/>
    <property type="project" value="TreeGrafter"/>
</dbReference>
<evidence type="ECO:0000259" key="2">
    <source>
        <dbReference type="PROSITE" id="PS51787"/>
    </source>
</evidence>
<dbReference type="STRING" id="448386.A0A2V3IIM4"/>
<dbReference type="GO" id="GO:0005524">
    <property type="term" value="F:ATP binding"/>
    <property type="evidence" value="ECO:0007669"/>
    <property type="project" value="InterPro"/>
</dbReference>
<keyword evidence="3" id="KW-0378">Hydrolase</keyword>
<dbReference type="OrthoDB" id="2411602at2759"/>
<dbReference type="GO" id="GO:0051131">
    <property type="term" value="P:chaperone-mediated protein complex assembly"/>
    <property type="evidence" value="ECO:0007669"/>
    <property type="project" value="TreeGrafter"/>
</dbReference>
<accession>A0A2V3IIM4</accession>
<dbReference type="GO" id="GO:0007005">
    <property type="term" value="P:mitochondrion organization"/>
    <property type="evidence" value="ECO:0007669"/>
    <property type="project" value="TreeGrafter"/>
</dbReference>
<gene>
    <name evidence="3" type="ORF">BWQ96_08324</name>
</gene>
<reference evidence="3 4" key="1">
    <citation type="journal article" date="2018" name="Mol. Biol. Evol.">
        <title>Analysis of the draft genome of the red seaweed Gracilariopsis chorda provides insights into genome size evolution in Rhodophyta.</title>
        <authorList>
            <person name="Lee J."/>
            <person name="Yang E.C."/>
            <person name="Graf L."/>
            <person name="Yang J.H."/>
            <person name="Qiu H."/>
            <person name="Zel Zion U."/>
            <person name="Chan C.X."/>
            <person name="Stephens T.G."/>
            <person name="Weber A.P.M."/>
            <person name="Boo G.H."/>
            <person name="Boo S.M."/>
            <person name="Kim K.M."/>
            <person name="Shin Y."/>
            <person name="Jung M."/>
            <person name="Lee S.J."/>
            <person name="Yim H.S."/>
            <person name="Lee J.H."/>
            <person name="Bhattacharya D."/>
            <person name="Yoon H.S."/>
        </authorList>
    </citation>
    <scope>NUCLEOTIDE SEQUENCE [LARGE SCALE GENOMIC DNA]</scope>
    <source>
        <strain evidence="3 4">SKKU-2015</strain>
        <tissue evidence="3">Whole body</tissue>
    </source>
</reference>
<dbReference type="AlphaFoldDB" id="A0A2V3IIM4"/>
<dbReference type="Pfam" id="PF02190">
    <property type="entry name" value="LON_substr_bdg"/>
    <property type="match status" value="1"/>
</dbReference>
<sequence>MSSSALSLTRLVSSSLCHPRPFLRPSPLALRSFYRPFCSDSSGDDSKKPSTPAKSPRDEKKNDENKNDSPASPTDIIVPPTPSSTSSEQVVGRRPAIEPRDLLSIPLFTRPRFPKIIAPIIVHDPAACKAFASLRDTGLRHVGLFLHKQAGIDLVPTEHSYPYNDAEQLHRVGVLAKIIRHMPRQKGVELTLLCHHRIRWTRVVSSEPLLTLHTEPIADLGSDLIKAYSLSVIETMKELLRLGSFYKEQLELLLESVDVNNPYHLADLGVCLTMGKPCISSRRARGNGDR</sequence>
<dbReference type="SMART" id="SM00464">
    <property type="entry name" value="LON"/>
    <property type="match status" value="1"/>
</dbReference>
<dbReference type="InterPro" id="IPR003111">
    <property type="entry name" value="Lon_prtase_N"/>
</dbReference>
<dbReference type="GO" id="GO:0004176">
    <property type="term" value="F:ATP-dependent peptidase activity"/>
    <property type="evidence" value="ECO:0007669"/>
    <property type="project" value="InterPro"/>
</dbReference>
<dbReference type="InterPro" id="IPR046336">
    <property type="entry name" value="Lon_prtase_N_sf"/>
</dbReference>
<proteinExistence type="predicted"/>
<dbReference type="GO" id="GO:0004252">
    <property type="term" value="F:serine-type endopeptidase activity"/>
    <property type="evidence" value="ECO:0007669"/>
    <property type="project" value="InterPro"/>
</dbReference>
<evidence type="ECO:0000313" key="4">
    <source>
        <dbReference type="Proteomes" id="UP000247409"/>
    </source>
</evidence>
<feature type="compositionally biased region" description="Basic and acidic residues" evidence="1">
    <location>
        <begin position="55"/>
        <end position="67"/>
    </location>
</feature>
<dbReference type="Gene3D" id="2.30.130.40">
    <property type="entry name" value="LON domain-like"/>
    <property type="match status" value="1"/>
</dbReference>
<evidence type="ECO:0000256" key="1">
    <source>
        <dbReference type="SAM" id="MobiDB-lite"/>
    </source>
</evidence>
<feature type="domain" description="Lon N-terminal" evidence="2">
    <location>
        <begin position="102"/>
        <end position="290"/>
    </location>
</feature>
<name>A0A2V3IIM4_9FLOR</name>
<organism evidence="3 4">
    <name type="scientific">Gracilariopsis chorda</name>
    <dbReference type="NCBI Taxonomy" id="448386"/>
    <lineage>
        <taxon>Eukaryota</taxon>
        <taxon>Rhodophyta</taxon>
        <taxon>Florideophyceae</taxon>
        <taxon>Rhodymeniophycidae</taxon>
        <taxon>Gracilariales</taxon>
        <taxon>Gracilariaceae</taxon>
        <taxon>Gracilariopsis</taxon>
    </lineage>
</organism>
<dbReference type="SUPFAM" id="SSF88697">
    <property type="entry name" value="PUA domain-like"/>
    <property type="match status" value="1"/>
</dbReference>